<accession>A0A544TBG6</accession>
<proteinExistence type="predicted"/>
<gene>
    <name evidence="1" type="ORF">FG383_10480</name>
</gene>
<evidence type="ECO:0008006" key="3">
    <source>
        <dbReference type="Google" id="ProtNLM"/>
    </source>
</evidence>
<reference evidence="1 2" key="1">
    <citation type="submission" date="2019-05" db="EMBL/GenBank/DDBJ databases">
        <title>Psychrobacillus vulpis sp. nov., a new species isolated from feces of a red fox that inhabits in The Tablas de Daimiel Natural Park, Albacete, Spain.</title>
        <authorList>
            <person name="Rodriguez M."/>
            <person name="Reina J.C."/>
            <person name="Bejar V."/>
            <person name="Llamas I."/>
        </authorList>
    </citation>
    <scope>NUCLEOTIDE SEQUENCE [LARGE SCALE GENOMIC DNA]</scope>
    <source>
        <strain evidence="1 2">NHI-2</strain>
    </source>
</reference>
<dbReference type="InterPro" id="IPR027434">
    <property type="entry name" value="Homing_endonucl"/>
</dbReference>
<sequence length="494" mass="57581">MKVEYDDIRYTQVEQLHQEGNSCTKIGEILGLNRKKVSKYLQEELGYKIRVIAGNHNKEEITRKYLEGEKLFISGLSINKITKQLKIHKKSFSNWLQEEKGHTVKPKRGLTIQEQINQNEKLGFGESLINEGHSFSYAVKKSKINYYNFKKFLKEKGYELSFSNRKYILSENTFENIDTEEKAYWLGFLYADAYVSNNCGYVLELTLKAADLDHIIKFRNFMKSDHPIMPKVVELDEKKHKAYRLAIYSKKLVIDLIKQGCIPCKSLVLKFPSSSIVPPNLVRHFIRGYWDGDGTICFTKLKKLGFKYCSLSVISTTEFVEEIRNILELPKVKLQTEGNAYSLRYAGTNLPIKILNFIYEDASIYLPRKHEIYKKFLSARINFETKVNEQKEFRTSILNKATDLFNKGNSIRTISTLLKLDRTMISSWLYLNGINVQLSRPFSEEELAIQRVKLSQAEEFYQRYNSVSKAGKLAGINYHRFKLYLIQKGYSLEF</sequence>
<dbReference type="EMBL" id="VDGG01000018">
    <property type="protein sequence ID" value="TQR14738.1"/>
    <property type="molecule type" value="Genomic_DNA"/>
</dbReference>
<evidence type="ECO:0000313" key="1">
    <source>
        <dbReference type="EMBL" id="TQR14738.1"/>
    </source>
</evidence>
<dbReference type="SUPFAM" id="SSF55608">
    <property type="entry name" value="Homing endonucleases"/>
    <property type="match status" value="1"/>
</dbReference>
<comment type="caution">
    <text evidence="1">The sequence shown here is derived from an EMBL/GenBank/DDBJ whole genome shotgun (WGS) entry which is preliminary data.</text>
</comment>
<dbReference type="RefSeq" id="WP_142607354.1">
    <property type="nucleotide sequence ID" value="NZ_VDGG01000018.1"/>
</dbReference>
<dbReference type="Gene3D" id="1.10.10.60">
    <property type="entry name" value="Homeodomain-like"/>
    <property type="match status" value="1"/>
</dbReference>
<organism evidence="1 2">
    <name type="scientific">Psychrobacillus soli</name>
    <dbReference type="NCBI Taxonomy" id="1543965"/>
    <lineage>
        <taxon>Bacteria</taxon>
        <taxon>Bacillati</taxon>
        <taxon>Bacillota</taxon>
        <taxon>Bacilli</taxon>
        <taxon>Bacillales</taxon>
        <taxon>Bacillaceae</taxon>
        <taxon>Psychrobacillus</taxon>
    </lineage>
</organism>
<protein>
    <recommendedName>
        <fullName evidence="3">DOD-type homing endonuclease domain-containing protein</fullName>
    </recommendedName>
</protein>
<dbReference type="Proteomes" id="UP000318937">
    <property type="component" value="Unassembled WGS sequence"/>
</dbReference>
<keyword evidence="2" id="KW-1185">Reference proteome</keyword>
<dbReference type="Gene3D" id="3.10.28.10">
    <property type="entry name" value="Homing endonucleases"/>
    <property type="match status" value="1"/>
</dbReference>
<evidence type="ECO:0000313" key="2">
    <source>
        <dbReference type="Proteomes" id="UP000318937"/>
    </source>
</evidence>
<dbReference type="AlphaFoldDB" id="A0A544TBG6"/>
<name>A0A544TBG6_9BACI</name>
<dbReference type="OrthoDB" id="961985at2"/>